<dbReference type="InterPro" id="IPR034294">
    <property type="entry name" value="Aquaporin_transptr"/>
</dbReference>
<dbReference type="AlphaFoldDB" id="A0A813BUL8"/>
<keyword evidence="7 8" id="KW-0472">Membrane</keyword>
<evidence type="ECO:0000313" key="9">
    <source>
        <dbReference type="EMBL" id="CAE7926979.1"/>
    </source>
</evidence>
<dbReference type="SUPFAM" id="SSF81338">
    <property type="entry name" value="Aquaporin-like"/>
    <property type="match status" value="1"/>
</dbReference>
<dbReference type="PROSITE" id="PS00221">
    <property type="entry name" value="MIP"/>
    <property type="match status" value="1"/>
</dbReference>
<keyword evidence="4" id="KW-1003">Cell membrane</keyword>
<dbReference type="Pfam" id="PF00230">
    <property type="entry name" value="MIP"/>
    <property type="match status" value="1"/>
</dbReference>
<keyword evidence="10" id="KW-1185">Reference proteome</keyword>
<dbReference type="GO" id="GO:0005886">
    <property type="term" value="C:plasma membrane"/>
    <property type="evidence" value="ECO:0007669"/>
    <property type="project" value="UniProtKB-SubCell"/>
</dbReference>
<evidence type="ECO:0000256" key="8">
    <source>
        <dbReference type="SAM" id="Phobius"/>
    </source>
</evidence>
<reference evidence="9" key="1">
    <citation type="submission" date="2021-02" db="EMBL/GenBank/DDBJ databases">
        <authorList>
            <person name="Dougan E. K."/>
            <person name="Rhodes N."/>
            <person name="Thang M."/>
            <person name="Chan C."/>
        </authorList>
    </citation>
    <scope>NUCLEOTIDE SEQUENCE</scope>
</reference>
<dbReference type="GO" id="GO:0015250">
    <property type="term" value="F:water channel activity"/>
    <property type="evidence" value="ECO:0007669"/>
    <property type="project" value="TreeGrafter"/>
</dbReference>
<evidence type="ECO:0000256" key="4">
    <source>
        <dbReference type="ARBA" id="ARBA00022475"/>
    </source>
</evidence>
<evidence type="ECO:0000256" key="6">
    <source>
        <dbReference type="ARBA" id="ARBA00022989"/>
    </source>
</evidence>
<evidence type="ECO:0000256" key="7">
    <source>
        <dbReference type="ARBA" id="ARBA00023136"/>
    </source>
</evidence>
<dbReference type="EMBL" id="CAJNJA010080208">
    <property type="protein sequence ID" value="CAE7926979.1"/>
    <property type="molecule type" value="Genomic_DNA"/>
</dbReference>
<evidence type="ECO:0000256" key="1">
    <source>
        <dbReference type="ARBA" id="ARBA00004651"/>
    </source>
</evidence>
<sequence>MGAGGDTVDKESVFANYKSVFSRQFAVSLAVEFVGVMFFQILGGTSAKEYAPFVNGFALAVWIYVAANISGGHLNPAVSFSTAVCGFYPVIHTVIYIALQIIGAIVGAWVSAGLVPGAGDLIGTGASGPGCFDRGTIGEGITDEQVFGWECVMTFTLISCVYACGVAKPGHGSHTPFAVGLALLACAGSGGQYTGAALNPARVLGPMAVFQCGKDVVGLYIGGQFVAALLAMSVFAFVSGLGPLNPWLAKKALNLSWPEAVYLWITGSPPSRLQKTGRENINDFAHAFSEFYASEGSEAPPRSKILDFERCFGVRKSAAVVDWPFYVWERNFTDPTLDEGVRCRFRPLKMWLLFDASSYWWLTDMIVVTILTRYAWCRCARLSGDRKRLLDDFDIPKIFGEDLYDLAPEAFHKTVRRAFGMMGGQCGWLASELRVGRPCGWSKSAADAMLLEALWAGTILFLSIGCSYGLSMNEAPVTWCFLPGEAMSVLAVLTACAVFSYATSCSPEGKAGVRNDSPMNECTGAESQSQTCKGAVVSLLTSCNAPLSSLPDRSFLHEDPMEAKIHPKPKSHKGAPVQHTSAKSDVCESLESVTAGDCWVLVEYPSTAKEERLSTQLGDRGLIQEGATIKVEGGVDVSFADGCKVDEEDWVDVSLEDGWTHVNPDTEENGWMILGL</sequence>
<dbReference type="OrthoDB" id="3222at2759"/>
<dbReference type="PRINTS" id="PR00783">
    <property type="entry name" value="MINTRINSICP"/>
</dbReference>
<protein>
    <submittedName>
        <fullName evidence="9">AQP protein</fullName>
    </submittedName>
</protein>
<comment type="subcellular location">
    <subcellularLocation>
        <location evidence="1">Cell membrane</location>
        <topology evidence="1">Multi-pass membrane protein</topology>
    </subcellularLocation>
</comment>
<dbReference type="Proteomes" id="UP000601435">
    <property type="component" value="Unassembled WGS sequence"/>
</dbReference>
<keyword evidence="3" id="KW-0813">Transport</keyword>
<feature type="transmembrane region" description="Helical" evidence="8">
    <location>
        <begin position="217"/>
        <end position="238"/>
    </location>
</feature>
<feature type="transmembrane region" description="Helical" evidence="8">
    <location>
        <begin position="87"/>
        <end position="110"/>
    </location>
</feature>
<gene>
    <name evidence="9" type="primary">AQP</name>
    <name evidence="9" type="ORF">SNEC2469_LOCUS32134</name>
</gene>
<feature type="transmembrane region" description="Helical" evidence="8">
    <location>
        <begin position="25"/>
        <end position="43"/>
    </location>
</feature>
<evidence type="ECO:0000256" key="3">
    <source>
        <dbReference type="ARBA" id="ARBA00022448"/>
    </source>
</evidence>
<keyword evidence="6 8" id="KW-1133">Transmembrane helix</keyword>
<dbReference type="PANTHER" id="PTHR19139:SF199">
    <property type="entry name" value="MIP17260P"/>
    <property type="match status" value="1"/>
</dbReference>
<evidence type="ECO:0000256" key="5">
    <source>
        <dbReference type="ARBA" id="ARBA00022692"/>
    </source>
</evidence>
<dbReference type="InterPro" id="IPR023271">
    <property type="entry name" value="Aquaporin-like"/>
</dbReference>
<comment type="caution">
    <text evidence="9">The sequence shown here is derived from an EMBL/GenBank/DDBJ whole genome shotgun (WGS) entry which is preliminary data.</text>
</comment>
<name>A0A813BUL8_9DINO</name>
<dbReference type="PANTHER" id="PTHR19139">
    <property type="entry name" value="AQUAPORIN TRANSPORTER"/>
    <property type="match status" value="1"/>
</dbReference>
<proteinExistence type="inferred from homology"/>
<feature type="transmembrane region" description="Helical" evidence="8">
    <location>
        <begin position="50"/>
        <end position="67"/>
    </location>
</feature>
<dbReference type="InterPro" id="IPR000425">
    <property type="entry name" value="MIP"/>
</dbReference>
<organism evidence="9 10">
    <name type="scientific">Symbiodinium necroappetens</name>
    <dbReference type="NCBI Taxonomy" id="1628268"/>
    <lineage>
        <taxon>Eukaryota</taxon>
        <taxon>Sar</taxon>
        <taxon>Alveolata</taxon>
        <taxon>Dinophyceae</taxon>
        <taxon>Suessiales</taxon>
        <taxon>Symbiodiniaceae</taxon>
        <taxon>Symbiodinium</taxon>
    </lineage>
</organism>
<dbReference type="InterPro" id="IPR022357">
    <property type="entry name" value="MIP_CS"/>
</dbReference>
<comment type="similarity">
    <text evidence="2">Belongs to the MIP/aquaporin (TC 1.A.8) family.</text>
</comment>
<evidence type="ECO:0000313" key="10">
    <source>
        <dbReference type="Proteomes" id="UP000601435"/>
    </source>
</evidence>
<keyword evidence="5 8" id="KW-0812">Transmembrane</keyword>
<dbReference type="Gene3D" id="1.20.1080.10">
    <property type="entry name" value="Glycerol uptake facilitator protein"/>
    <property type="match status" value="1"/>
</dbReference>
<accession>A0A813BUL8</accession>
<evidence type="ECO:0000256" key="2">
    <source>
        <dbReference type="ARBA" id="ARBA00006175"/>
    </source>
</evidence>